<feature type="transmembrane region" description="Helical" evidence="1">
    <location>
        <begin position="74"/>
        <end position="95"/>
    </location>
</feature>
<feature type="transmembrane region" description="Helical" evidence="1">
    <location>
        <begin position="101"/>
        <end position="123"/>
    </location>
</feature>
<dbReference type="EMBL" id="JAHKNI010000005">
    <property type="protein sequence ID" value="MBU3063436.1"/>
    <property type="molecule type" value="Genomic_DNA"/>
</dbReference>
<accession>A0ABS6B112</accession>
<name>A0ABS6B112_9NOCA</name>
<feature type="transmembrane region" description="Helical" evidence="1">
    <location>
        <begin position="6"/>
        <end position="28"/>
    </location>
</feature>
<protein>
    <submittedName>
        <fullName evidence="2">DUF4267 domain-containing protein</fullName>
    </submittedName>
</protein>
<keyword evidence="1" id="KW-0812">Transmembrane</keyword>
<dbReference type="Proteomes" id="UP000733379">
    <property type="component" value="Unassembled WGS sequence"/>
</dbReference>
<gene>
    <name evidence="2" type="ORF">KO481_18105</name>
</gene>
<evidence type="ECO:0000256" key="1">
    <source>
        <dbReference type="SAM" id="Phobius"/>
    </source>
</evidence>
<dbReference type="RefSeq" id="WP_215918316.1">
    <property type="nucleotide sequence ID" value="NZ_JAHKNI010000005.1"/>
</dbReference>
<dbReference type="InterPro" id="IPR025363">
    <property type="entry name" value="DUF4267"/>
</dbReference>
<keyword evidence="1" id="KW-0472">Membrane</keyword>
<evidence type="ECO:0000313" key="3">
    <source>
        <dbReference type="Proteomes" id="UP000733379"/>
    </source>
</evidence>
<reference evidence="2 3" key="1">
    <citation type="submission" date="2021-06" db="EMBL/GenBank/DDBJ databases">
        <title>Actinomycetes sequencing.</title>
        <authorList>
            <person name="Shan Q."/>
        </authorList>
    </citation>
    <scope>NUCLEOTIDE SEQUENCE [LARGE SCALE GENOMIC DNA]</scope>
    <source>
        <strain evidence="2 3">NEAU-G5</strain>
    </source>
</reference>
<evidence type="ECO:0000313" key="2">
    <source>
        <dbReference type="EMBL" id="MBU3063436.1"/>
    </source>
</evidence>
<proteinExistence type="predicted"/>
<keyword evidence="1" id="KW-1133">Transmembrane helix</keyword>
<sequence length="141" mass="14638">MTVSRITTGLALIGAAFILYIGVGYLVAPAWMAHSFGLPAWPHGQAAAFMNLKGVRDVTSGVVILALLIARQRFALGVAMLAFSLTPLGDMLTVLTHHGSVATALSVHFVTAALVILTGVLLIRDSRTAPTAIPQPVAVPA</sequence>
<organism evidence="2 3">
    <name type="scientific">Nocardia albiluteola</name>
    <dbReference type="NCBI Taxonomy" id="2842303"/>
    <lineage>
        <taxon>Bacteria</taxon>
        <taxon>Bacillati</taxon>
        <taxon>Actinomycetota</taxon>
        <taxon>Actinomycetes</taxon>
        <taxon>Mycobacteriales</taxon>
        <taxon>Nocardiaceae</taxon>
        <taxon>Nocardia</taxon>
    </lineage>
</organism>
<dbReference type="Pfam" id="PF14087">
    <property type="entry name" value="DUF4267"/>
    <property type="match status" value="1"/>
</dbReference>
<keyword evidence="3" id="KW-1185">Reference proteome</keyword>
<comment type="caution">
    <text evidence="2">The sequence shown here is derived from an EMBL/GenBank/DDBJ whole genome shotgun (WGS) entry which is preliminary data.</text>
</comment>